<evidence type="ECO:0000256" key="1">
    <source>
        <dbReference type="ARBA" id="ARBA00004141"/>
    </source>
</evidence>
<keyword evidence="11" id="KW-1185">Reference proteome</keyword>
<comment type="subcellular location">
    <subcellularLocation>
        <location evidence="1">Membrane</location>
        <topology evidence="1">Multi-pass membrane protein</topology>
    </subcellularLocation>
</comment>
<dbReference type="Pfam" id="PF03040">
    <property type="entry name" value="CemA"/>
    <property type="match status" value="1"/>
</dbReference>
<accession>A4RT54</accession>
<evidence type="ECO:0000256" key="2">
    <source>
        <dbReference type="ARBA" id="ARBA00022448"/>
    </source>
</evidence>
<keyword evidence="5 9" id="KW-1133">Transmembrane helix</keyword>
<dbReference type="KEGG" id="olu:OSTLU_6598"/>
<evidence type="ECO:0000256" key="3">
    <source>
        <dbReference type="ARBA" id="ARBA00022692"/>
    </source>
</evidence>
<evidence type="ECO:0000313" key="10">
    <source>
        <dbReference type="EMBL" id="ABO94664.1"/>
    </source>
</evidence>
<evidence type="ECO:0008006" key="12">
    <source>
        <dbReference type="Google" id="ProtNLM"/>
    </source>
</evidence>
<feature type="transmembrane region" description="Helical" evidence="9">
    <location>
        <begin position="199"/>
        <end position="220"/>
    </location>
</feature>
<dbReference type="GeneID" id="5000522"/>
<dbReference type="OrthoDB" id="993at2759"/>
<dbReference type="AlphaFoldDB" id="A4RT54"/>
<dbReference type="STRING" id="436017.A4RT54"/>
<dbReference type="HOGENOM" id="CLU_1002709_0_0_1"/>
<evidence type="ECO:0000256" key="6">
    <source>
        <dbReference type="ARBA" id="ARBA00023065"/>
    </source>
</evidence>
<keyword evidence="2" id="KW-0813">Transport</keyword>
<evidence type="ECO:0000256" key="9">
    <source>
        <dbReference type="SAM" id="Phobius"/>
    </source>
</evidence>
<dbReference type="RefSeq" id="XP_001416371.1">
    <property type="nucleotide sequence ID" value="XM_001416334.1"/>
</dbReference>
<keyword evidence="6" id="KW-0406">Ion transport</keyword>
<dbReference type="GO" id="GO:1902600">
    <property type="term" value="P:proton transmembrane transport"/>
    <property type="evidence" value="ECO:0007669"/>
    <property type="project" value="UniProtKB-KW"/>
</dbReference>
<keyword evidence="4" id="KW-0375">Hydrogen ion transport</keyword>
<dbReference type="GO" id="GO:0016020">
    <property type="term" value="C:membrane"/>
    <property type="evidence" value="ECO:0007669"/>
    <property type="project" value="UniProtKB-SubCell"/>
</dbReference>
<reference evidence="10 11" key="1">
    <citation type="journal article" date="2007" name="Proc. Natl. Acad. Sci. U.S.A.">
        <title>The tiny eukaryote Ostreococcus provides genomic insights into the paradox of plankton speciation.</title>
        <authorList>
            <person name="Palenik B."/>
            <person name="Grimwood J."/>
            <person name="Aerts A."/>
            <person name="Rouze P."/>
            <person name="Salamov A."/>
            <person name="Putnam N."/>
            <person name="Dupont C."/>
            <person name="Jorgensen R."/>
            <person name="Derelle E."/>
            <person name="Rombauts S."/>
            <person name="Zhou K."/>
            <person name="Otillar R."/>
            <person name="Merchant S.S."/>
            <person name="Podell S."/>
            <person name="Gaasterland T."/>
            <person name="Napoli C."/>
            <person name="Gendler K."/>
            <person name="Manuell A."/>
            <person name="Tai V."/>
            <person name="Vallon O."/>
            <person name="Piganeau G."/>
            <person name="Jancek S."/>
            <person name="Heijde M."/>
            <person name="Jabbari K."/>
            <person name="Bowler C."/>
            <person name="Lohr M."/>
            <person name="Robbens S."/>
            <person name="Werner G."/>
            <person name="Dubchak I."/>
            <person name="Pazour G.J."/>
            <person name="Ren Q."/>
            <person name="Paulsen I."/>
            <person name="Delwiche C."/>
            <person name="Schmutz J."/>
            <person name="Rokhsar D."/>
            <person name="Van de Peer Y."/>
            <person name="Moreau H."/>
            <person name="Grigoriev I.V."/>
        </authorList>
    </citation>
    <scope>NUCLEOTIDE SEQUENCE [LARGE SCALE GENOMIC DNA]</scope>
    <source>
        <strain evidence="10 11">CCE9901</strain>
    </source>
</reference>
<dbReference type="OMA" id="VVIYHAI"/>
<evidence type="ECO:0000256" key="5">
    <source>
        <dbReference type="ARBA" id="ARBA00022989"/>
    </source>
</evidence>
<proteinExistence type="inferred from homology"/>
<dbReference type="InterPro" id="IPR004282">
    <property type="entry name" value="CemA"/>
</dbReference>
<gene>
    <name evidence="10" type="ORF">OSTLU_6598</name>
</gene>
<sequence>DEDAVEEERLRWWRLMNSMWRAFLVLFVTPFVCAQSVKSAIVTPWLGAHWGAFNASLNLQQRQNVAQGIQKFEERLYYDRIISGAPRLHADVERGLLLEEARRLEDIEKKKSFLATGNVIGSLIFITMTVTIVTLQKSNISRLLGDISDEFIGLDAATQAFILMLGADMVVGYHSSDGWQAFLACIITHYGLDFHKFEMAVRIFVAVVPVTLDIGFKYWVFNKLRKISPS</sequence>
<feature type="non-terminal residue" evidence="10">
    <location>
        <position position="230"/>
    </location>
</feature>
<comment type="similarity">
    <text evidence="8">Belongs to the CemA family.</text>
</comment>
<organism evidence="10 11">
    <name type="scientific">Ostreococcus lucimarinus (strain CCE9901)</name>
    <dbReference type="NCBI Taxonomy" id="436017"/>
    <lineage>
        <taxon>Eukaryota</taxon>
        <taxon>Viridiplantae</taxon>
        <taxon>Chlorophyta</taxon>
        <taxon>Mamiellophyceae</taxon>
        <taxon>Mamiellales</taxon>
        <taxon>Bathycoccaceae</taxon>
        <taxon>Ostreococcus</taxon>
    </lineage>
</organism>
<evidence type="ECO:0000313" key="11">
    <source>
        <dbReference type="Proteomes" id="UP000001568"/>
    </source>
</evidence>
<feature type="transmembrane region" description="Helical" evidence="9">
    <location>
        <begin position="20"/>
        <end position="37"/>
    </location>
</feature>
<feature type="transmembrane region" description="Helical" evidence="9">
    <location>
        <begin position="112"/>
        <end position="135"/>
    </location>
</feature>
<evidence type="ECO:0000256" key="8">
    <source>
        <dbReference type="ARBA" id="ARBA00043980"/>
    </source>
</evidence>
<dbReference type="Gramene" id="ABO94664">
    <property type="protein sequence ID" value="ABO94664"/>
    <property type="gene ID" value="OSTLU_6598"/>
</dbReference>
<keyword evidence="7 9" id="KW-0472">Membrane</keyword>
<dbReference type="PANTHER" id="PTHR33650">
    <property type="entry name" value="CHLOROPLAST ENVELOPE MEMBRANE PROTEIN-RELATED"/>
    <property type="match status" value="1"/>
</dbReference>
<dbReference type="Proteomes" id="UP000001568">
    <property type="component" value="Chromosome 2"/>
</dbReference>
<feature type="non-terminal residue" evidence="10">
    <location>
        <position position="1"/>
    </location>
</feature>
<protein>
    <recommendedName>
        <fullName evidence="12">Chloroplast envelope membrane protein</fullName>
    </recommendedName>
</protein>
<name>A4RT54_OSTLU</name>
<keyword evidence="3 9" id="KW-0812">Transmembrane</keyword>
<dbReference type="EMBL" id="CP000582">
    <property type="protein sequence ID" value="ABO94664.1"/>
    <property type="molecule type" value="Genomic_DNA"/>
</dbReference>
<evidence type="ECO:0000256" key="7">
    <source>
        <dbReference type="ARBA" id="ARBA00023136"/>
    </source>
</evidence>
<evidence type="ECO:0000256" key="4">
    <source>
        <dbReference type="ARBA" id="ARBA00022781"/>
    </source>
</evidence>
<dbReference type="eggNOG" id="ENOG502QV51">
    <property type="taxonomic scope" value="Eukaryota"/>
</dbReference>